<dbReference type="GO" id="GO:0003700">
    <property type="term" value="F:DNA-binding transcription factor activity"/>
    <property type="evidence" value="ECO:0007669"/>
    <property type="project" value="TreeGrafter"/>
</dbReference>
<comment type="caution">
    <text evidence="3">The sequence shown here is derived from an EMBL/GenBank/DDBJ whole genome shotgun (WGS) entry which is preliminary data.</text>
</comment>
<dbReference type="Pfam" id="PF01381">
    <property type="entry name" value="HTH_3"/>
    <property type="match status" value="1"/>
</dbReference>
<evidence type="ECO:0000313" key="3">
    <source>
        <dbReference type="EMBL" id="MBE5919548.1"/>
    </source>
</evidence>
<dbReference type="PANTHER" id="PTHR46797">
    <property type="entry name" value="HTH-TYPE TRANSCRIPTIONAL REGULATOR"/>
    <property type="match status" value="1"/>
</dbReference>
<dbReference type="PANTHER" id="PTHR46797:SF1">
    <property type="entry name" value="METHYLPHOSPHONATE SYNTHASE"/>
    <property type="match status" value="1"/>
</dbReference>
<dbReference type="GO" id="GO:0003677">
    <property type="term" value="F:DNA binding"/>
    <property type="evidence" value="ECO:0007669"/>
    <property type="project" value="UniProtKB-KW"/>
</dbReference>
<dbReference type="PROSITE" id="PS50943">
    <property type="entry name" value="HTH_CROC1"/>
    <property type="match status" value="1"/>
</dbReference>
<dbReference type="SUPFAM" id="SSF47413">
    <property type="entry name" value="lambda repressor-like DNA-binding domains"/>
    <property type="match status" value="1"/>
</dbReference>
<evidence type="ECO:0000259" key="2">
    <source>
        <dbReference type="PROSITE" id="PS50943"/>
    </source>
</evidence>
<accession>A0A927YQK0</accession>
<feature type="domain" description="HTH cro/C1-type" evidence="2">
    <location>
        <begin position="12"/>
        <end position="61"/>
    </location>
</feature>
<dbReference type="InterPro" id="IPR010982">
    <property type="entry name" value="Lambda_DNA-bd_dom_sf"/>
</dbReference>
<dbReference type="InterPro" id="IPR050807">
    <property type="entry name" value="TransReg_Diox_bact_type"/>
</dbReference>
<dbReference type="SMART" id="SM00530">
    <property type="entry name" value="HTH_XRE"/>
    <property type="match status" value="1"/>
</dbReference>
<sequence>MTITERIFFLIKERGLSQNAFGKAAGIAPSTISDWKRKGHNPSADKIMDICRVLEVSPEALLTGKGIDETEVKETKVDYKEKQLLMEYEGLNEDAQKRLLTYAKKLGELTKMEDLTWEK</sequence>
<proteinExistence type="predicted"/>
<name>A0A927YQK0_9FIRM</name>
<dbReference type="Proteomes" id="UP000766246">
    <property type="component" value="Unassembled WGS sequence"/>
</dbReference>
<dbReference type="EMBL" id="SVER01000014">
    <property type="protein sequence ID" value="MBE5919548.1"/>
    <property type="molecule type" value="Genomic_DNA"/>
</dbReference>
<evidence type="ECO:0000256" key="1">
    <source>
        <dbReference type="ARBA" id="ARBA00023125"/>
    </source>
</evidence>
<dbReference type="AlphaFoldDB" id="A0A927YQK0"/>
<protein>
    <submittedName>
        <fullName evidence="3">Helix-turn-helix transcriptional regulator</fullName>
    </submittedName>
</protein>
<organism evidence="3 4">
    <name type="scientific">Pseudobutyrivibrio ruminis</name>
    <dbReference type="NCBI Taxonomy" id="46206"/>
    <lineage>
        <taxon>Bacteria</taxon>
        <taxon>Bacillati</taxon>
        <taxon>Bacillota</taxon>
        <taxon>Clostridia</taxon>
        <taxon>Lachnospirales</taxon>
        <taxon>Lachnospiraceae</taxon>
        <taxon>Pseudobutyrivibrio</taxon>
    </lineage>
</organism>
<dbReference type="Gene3D" id="1.10.260.40">
    <property type="entry name" value="lambda repressor-like DNA-binding domains"/>
    <property type="match status" value="1"/>
</dbReference>
<dbReference type="CDD" id="cd00093">
    <property type="entry name" value="HTH_XRE"/>
    <property type="match status" value="1"/>
</dbReference>
<keyword evidence="1" id="KW-0238">DNA-binding</keyword>
<reference evidence="3" key="1">
    <citation type="submission" date="2019-04" db="EMBL/GenBank/DDBJ databases">
        <title>Evolution of Biomass-Degrading Anaerobic Consortia Revealed by Metagenomics.</title>
        <authorList>
            <person name="Peng X."/>
        </authorList>
    </citation>
    <scope>NUCLEOTIDE SEQUENCE</scope>
    <source>
        <strain evidence="3">SIG311</strain>
    </source>
</reference>
<evidence type="ECO:0000313" key="4">
    <source>
        <dbReference type="Proteomes" id="UP000766246"/>
    </source>
</evidence>
<dbReference type="InterPro" id="IPR001387">
    <property type="entry name" value="Cro/C1-type_HTH"/>
</dbReference>
<gene>
    <name evidence="3" type="ORF">E7272_06845</name>
</gene>
<dbReference type="GO" id="GO:0005829">
    <property type="term" value="C:cytosol"/>
    <property type="evidence" value="ECO:0007669"/>
    <property type="project" value="TreeGrafter"/>
</dbReference>